<feature type="compositionally biased region" description="Low complexity" evidence="9">
    <location>
        <begin position="445"/>
        <end position="455"/>
    </location>
</feature>
<comment type="similarity">
    <text evidence="8">Belongs to the MMM1 family.</text>
</comment>
<feature type="transmembrane region" description="Helical" evidence="10">
    <location>
        <begin position="20"/>
        <end position="38"/>
    </location>
</feature>
<dbReference type="GO" id="GO:1990456">
    <property type="term" value="P:mitochondrion-endoplasmic reticulum membrane tethering"/>
    <property type="evidence" value="ECO:0007669"/>
    <property type="project" value="TreeGrafter"/>
</dbReference>
<dbReference type="GO" id="GO:0008289">
    <property type="term" value="F:lipid binding"/>
    <property type="evidence" value="ECO:0007669"/>
    <property type="project" value="UniProtKB-KW"/>
</dbReference>
<evidence type="ECO:0000313" key="13">
    <source>
        <dbReference type="Proteomes" id="UP001164286"/>
    </source>
</evidence>
<dbReference type="Proteomes" id="UP001164286">
    <property type="component" value="Unassembled WGS sequence"/>
</dbReference>
<dbReference type="GO" id="GO:0005789">
    <property type="term" value="C:endoplasmic reticulum membrane"/>
    <property type="evidence" value="ECO:0007669"/>
    <property type="project" value="UniProtKB-SubCell"/>
</dbReference>
<evidence type="ECO:0000256" key="10">
    <source>
        <dbReference type="SAM" id="Phobius"/>
    </source>
</evidence>
<evidence type="ECO:0000256" key="4">
    <source>
        <dbReference type="ARBA" id="ARBA00022989"/>
    </source>
</evidence>
<keyword evidence="4 8" id="KW-1133">Transmembrane helix</keyword>
<feature type="topological domain" description="Cytoplasmic" evidence="8">
    <location>
        <begin position="40"/>
        <end position="490"/>
    </location>
</feature>
<dbReference type="GO" id="GO:0045040">
    <property type="term" value="P:protein insertion into mitochondrial outer membrane"/>
    <property type="evidence" value="ECO:0007669"/>
    <property type="project" value="UniProtKB-UniRule"/>
</dbReference>
<dbReference type="GO" id="GO:0015914">
    <property type="term" value="P:phospholipid transport"/>
    <property type="evidence" value="ECO:0007669"/>
    <property type="project" value="TreeGrafter"/>
</dbReference>
<dbReference type="HAMAP" id="MF_03103">
    <property type="entry name" value="Mmm1"/>
    <property type="match status" value="1"/>
</dbReference>
<comment type="function">
    <text evidence="8">Component of the ERMES/MDM complex, which serves as a molecular tether to connect the endoplasmic reticulum (ER) and mitochondria. Components of this complex are involved in the control of mitochondrial shape and protein biogenesis, and function in nonvesicular lipid trafficking between the ER and mitochondria. The MDM12-MMM1 subcomplex functions in the major beta-barrel assembly pathway that is responsible for biogenesis of all outer membrane beta-barrel proteins, and acts in a late step after the SAM complex. The MDM10-MDM12-MMM1 subcomplex further acts in the TOM40-specific pathway after the action of the MDM12-MMM1 complex. Essential for establishing and maintaining the structure of mitochondria and maintenance of mtDNA nucleoids.</text>
</comment>
<evidence type="ECO:0000256" key="5">
    <source>
        <dbReference type="ARBA" id="ARBA00023055"/>
    </source>
</evidence>
<dbReference type="InterPro" id="IPR031468">
    <property type="entry name" value="SMP_LBD"/>
</dbReference>
<dbReference type="GO" id="GO:0032865">
    <property type="term" value="C:ERMES complex"/>
    <property type="evidence" value="ECO:0007669"/>
    <property type="project" value="UniProtKB-UniRule"/>
</dbReference>
<evidence type="ECO:0000313" key="12">
    <source>
        <dbReference type="EMBL" id="KAI9632331.1"/>
    </source>
</evidence>
<evidence type="ECO:0000256" key="2">
    <source>
        <dbReference type="ARBA" id="ARBA00022692"/>
    </source>
</evidence>
<dbReference type="EMBL" id="JAKWFO010000014">
    <property type="protein sequence ID" value="KAI9632331.1"/>
    <property type="molecule type" value="Genomic_DNA"/>
</dbReference>
<evidence type="ECO:0000256" key="1">
    <source>
        <dbReference type="ARBA" id="ARBA00022448"/>
    </source>
</evidence>
<feature type="topological domain" description="Lumenal" evidence="8">
    <location>
        <begin position="1"/>
        <end position="18"/>
    </location>
</feature>
<proteinExistence type="inferred from homology"/>
<evidence type="ECO:0000259" key="11">
    <source>
        <dbReference type="PROSITE" id="PS51847"/>
    </source>
</evidence>
<dbReference type="CDD" id="cd21671">
    <property type="entry name" value="SMP_Mmm1"/>
    <property type="match status" value="1"/>
</dbReference>
<keyword evidence="13" id="KW-1185">Reference proteome</keyword>
<evidence type="ECO:0000256" key="9">
    <source>
        <dbReference type="SAM" id="MobiDB-lite"/>
    </source>
</evidence>
<name>A0AA38H298_9TREE</name>
<evidence type="ECO:0000256" key="3">
    <source>
        <dbReference type="ARBA" id="ARBA00022824"/>
    </source>
</evidence>
<keyword evidence="6" id="KW-0446">Lipid-binding</keyword>
<feature type="region of interest" description="Disordered" evidence="9">
    <location>
        <begin position="444"/>
        <end position="490"/>
    </location>
</feature>
<organism evidence="12 13">
    <name type="scientific">Dioszegia hungarica</name>
    <dbReference type="NCBI Taxonomy" id="4972"/>
    <lineage>
        <taxon>Eukaryota</taxon>
        <taxon>Fungi</taxon>
        <taxon>Dikarya</taxon>
        <taxon>Basidiomycota</taxon>
        <taxon>Agaricomycotina</taxon>
        <taxon>Tremellomycetes</taxon>
        <taxon>Tremellales</taxon>
        <taxon>Bulleribasidiaceae</taxon>
        <taxon>Dioszegia</taxon>
    </lineage>
</organism>
<feature type="region of interest" description="Disordered" evidence="9">
    <location>
        <begin position="329"/>
        <end position="427"/>
    </location>
</feature>
<evidence type="ECO:0000256" key="8">
    <source>
        <dbReference type="HAMAP-Rule" id="MF_03103"/>
    </source>
</evidence>
<comment type="subcellular location">
    <subcellularLocation>
        <location evidence="8">Endoplasmic reticulum membrane</location>
        <topology evidence="8">Single-pass type I membrane protein</topology>
    </subcellularLocation>
    <text evidence="8">The ERMES/MDM complex localizes to a few discrete foci (around 10 per single cell), that represent mitochondria-endoplasmic reticulum junctions. These foci are often found next to mtDNA nucleoids.</text>
</comment>
<reference evidence="12" key="1">
    <citation type="journal article" date="2022" name="G3 (Bethesda)">
        <title>High quality genome of the basidiomycete yeast Dioszegia hungarica PDD-24b-2 isolated from cloud water.</title>
        <authorList>
            <person name="Jarrige D."/>
            <person name="Haridas S."/>
            <person name="Bleykasten-Grosshans C."/>
            <person name="Joly M."/>
            <person name="Nadalig T."/>
            <person name="Sancelme M."/>
            <person name="Vuilleumier S."/>
            <person name="Grigoriev I.V."/>
            <person name="Amato P."/>
            <person name="Bringel F."/>
        </authorList>
    </citation>
    <scope>NUCLEOTIDE SEQUENCE</scope>
    <source>
        <strain evidence="12">PDD-24b-2</strain>
    </source>
</reference>
<dbReference type="InterPro" id="IPR019411">
    <property type="entry name" value="MMM1_dom"/>
</dbReference>
<keyword evidence="2 8" id="KW-0812">Transmembrane</keyword>
<feature type="domain" description="SMP-LTD" evidence="11">
    <location>
        <begin position="88"/>
        <end position="286"/>
    </location>
</feature>
<feature type="compositionally biased region" description="Polar residues" evidence="9">
    <location>
        <begin position="404"/>
        <end position="414"/>
    </location>
</feature>
<keyword evidence="1" id="KW-0813">Transport</keyword>
<comment type="subunit">
    <text evidence="8">Homodimer. Component of the ER-mitochondria encounter structure (ERMES) or MDM complex, composed of MMM1, MDM10, MDM12 and MDM34. A MMM1 homodimer associates with one molecule of MDM12 on each side in a pairwise head-to-tail manner, and the SMP-LTD domains of MMM1 and MDM12 generate a continuous hydrophobic tunnel for phospholipid trafficking.</text>
</comment>
<comment type="caution">
    <text evidence="12">The sequence shown here is derived from an EMBL/GenBank/DDBJ whole genome shotgun (WGS) entry which is preliminary data.</text>
</comment>
<keyword evidence="5" id="KW-0445">Lipid transport</keyword>
<dbReference type="Pfam" id="PF10296">
    <property type="entry name" value="MMM1"/>
    <property type="match status" value="2"/>
</dbReference>
<keyword evidence="3 8" id="KW-0256">Endoplasmic reticulum</keyword>
<keyword evidence="7 8" id="KW-0472">Membrane</keyword>
<dbReference type="PANTHER" id="PTHR13466:SF0">
    <property type="entry name" value="SMP-LTD DOMAIN-CONTAINING PROTEIN"/>
    <property type="match status" value="1"/>
</dbReference>
<evidence type="ECO:0000256" key="6">
    <source>
        <dbReference type="ARBA" id="ARBA00023121"/>
    </source>
</evidence>
<dbReference type="PROSITE" id="PS51847">
    <property type="entry name" value="SMP"/>
    <property type="match status" value="1"/>
</dbReference>
<evidence type="ECO:0000256" key="7">
    <source>
        <dbReference type="ARBA" id="ARBA00023136"/>
    </source>
</evidence>
<feature type="compositionally biased region" description="Polar residues" evidence="9">
    <location>
        <begin position="334"/>
        <end position="350"/>
    </location>
</feature>
<dbReference type="InterPro" id="IPR027537">
    <property type="entry name" value="Mmm1"/>
</dbReference>
<sequence>MSVRTVEPASSQWTFTQGLILGQASFLLLTLVFIRYVVFSPADRRDGEDWRKRRDERVRKSLAASNKLPPPPPSQILAKTSYDMSTHAAESTGWINVLFAQVMQGYRNDLLSAGGEEGARVKVEKWLNPESGAMSWLDPIKVTSISLGTSYPLFSNARIRPADGQGHLRAEIDMDYSDAVSLSLSTAVLVNFPRPRFAVLPVSLGVELAAIGGTLSVQIHDPVEGRQHLHACLLPDFHLNLKTTSLLGSRAKLQDIPKLEQLLLSRIRSLIQDRIVHPKTFSFSLPQILNNRTNLSSKEFMADLGEEAKEVMSQAVRQGLGQIVNDLGLGGDSAETSQVGTDTRGTSLAGGTNGPEMRVHSATPSGAAGGGGGRKIHMPAGFPGGSSSSRATPLPTPGVGGSSRIPQPSFSGAYQTPGAGPGSGLGSTSAYRNPAMYAAQRNLPSAGGAASGSGDDAFRFRGQFASQPGTPGAGGAEDRRRVGALNSRAG</sequence>
<protein>
    <recommendedName>
        <fullName evidence="8">Maintenance of mitochondrial morphology protein 1</fullName>
    </recommendedName>
</protein>
<dbReference type="PANTHER" id="PTHR13466">
    <property type="entry name" value="TEX2 PROTEIN-RELATED"/>
    <property type="match status" value="1"/>
</dbReference>
<gene>
    <name evidence="8" type="primary">MMM1</name>
    <name evidence="12" type="ORF">MKK02DRAFT_40635</name>
</gene>
<accession>A0AA38H298</accession>
<dbReference type="AlphaFoldDB" id="A0AA38H298"/>